<accession>A0ABS4RBL2</accession>
<gene>
    <name evidence="1" type="ORF">J2Z40_000848</name>
</gene>
<protein>
    <recommendedName>
        <fullName evidence="3">Group-specific protein</fullName>
    </recommendedName>
</protein>
<comment type="caution">
    <text evidence="1">The sequence shown here is derived from an EMBL/GenBank/DDBJ whole genome shotgun (WGS) entry which is preliminary data.</text>
</comment>
<organism evidence="1 2">
    <name type="scientific">Cytobacillus eiseniae</name>
    <dbReference type="NCBI Taxonomy" id="762947"/>
    <lineage>
        <taxon>Bacteria</taxon>
        <taxon>Bacillati</taxon>
        <taxon>Bacillota</taxon>
        <taxon>Bacilli</taxon>
        <taxon>Bacillales</taxon>
        <taxon>Bacillaceae</taxon>
        <taxon>Cytobacillus</taxon>
    </lineage>
</organism>
<dbReference type="Proteomes" id="UP001519293">
    <property type="component" value="Unassembled WGS sequence"/>
</dbReference>
<evidence type="ECO:0000313" key="2">
    <source>
        <dbReference type="Proteomes" id="UP001519293"/>
    </source>
</evidence>
<reference evidence="1 2" key="1">
    <citation type="submission" date="2021-03" db="EMBL/GenBank/DDBJ databases">
        <title>Genomic Encyclopedia of Type Strains, Phase IV (KMG-IV): sequencing the most valuable type-strain genomes for metagenomic binning, comparative biology and taxonomic classification.</title>
        <authorList>
            <person name="Goeker M."/>
        </authorList>
    </citation>
    <scope>NUCLEOTIDE SEQUENCE [LARGE SCALE GENOMIC DNA]</scope>
    <source>
        <strain evidence="1 2">DSM 26675</strain>
    </source>
</reference>
<evidence type="ECO:0008006" key="3">
    <source>
        <dbReference type="Google" id="ProtNLM"/>
    </source>
</evidence>
<dbReference type="RefSeq" id="WP_066393951.1">
    <property type="nucleotide sequence ID" value="NZ_JAGIKZ010000002.1"/>
</dbReference>
<dbReference type="EMBL" id="JAGIKZ010000002">
    <property type="protein sequence ID" value="MBP2240295.1"/>
    <property type="molecule type" value="Genomic_DNA"/>
</dbReference>
<sequence length="77" mass="9401">MSECKLDHSHEEVMKKYEQQKDYLPSDMEPLFQQFFDKEHTQDILNEVFHLLKKYDLSSVDEKNERENRLNLVLKNL</sequence>
<evidence type="ECO:0000313" key="1">
    <source>
        <dbReference type="EMBL" id="MBP2240295.1"/>
    </source>
</evidence>
<name>A0ABS4RBL2_9BACI</name>
<keyword evidence="2" id="KW-1185">Reference proteome</keyword>
<proteinExistence type="predicted"/>